<comment type="catalytic activity">
    <reaction evidence="2">
        <text>2 GTP = 3',3'-c-di-GMP + 2 diphosphate</text>
        <dbReference type="Rhea" id="RHEA:24898"/>
        <dbReference type="ChEBI" id="CHEBI:33019"/>
        <dbReference type="ChEBI" id="CHEBI:37565"/>
        <dbReference type="ChEBI" id="CHEBI:58805"/>
        <dbReference type="EC" id="2.7.7.65"/>
    </reaction>
</comment>
<dbReference type="InterPro" id="IPR050469">
    <property type="entry name" value="Diguanylate_Cyclase"/>
</dbReference>
<dbReference type="PANTHER" id="PTHR45138:SF9">
    <property type="entry name" value="DIGUANYLATE CYCLASE DGCM-RELATED"/>
    <property type="match status" value="1"/>
</dbReference>
<dbReference type="CDD" id="cd01949">
    <property type="entry name" value="GGDEF"/>
    <property type="match status" value="1"/>
</dbReference>
<dbReference type="SUPFAM" id="SSF55073">
    <property type="entry name" value="Nucleotide cyclase"/>
    <property type="match status" value="1"/>
</dbReference>
<accession>A0AB72UAB7</accession>
<dbReference type="Gene3D" id="3.30.70.270">
    <property type="match status" value="1"/>
</dbReference>
<dbReference type="GeneID" id="31926761"/>
<feature type="transmembrane region" description="Helical" evidence="3">
    <location>
        <begin position="174"/>
        <end position="196"/>
    </location>
</feature>
<name>A0AB72UAB7_9PROT</name>
<keyword evidence="3" id="KW-0472">Membrane</keyword>
<dbReference type="InterPro" id="IPR043128">
    <property type="entry name" value="Rev_trsase/Diguanyl_cyclase"/>
</dbReference>
<dbReference type="AlphaFoldDB" id="A0AB72UAB7"/>
<dbReference type="Pfam" id="PF00990">
    <property type="entry name" value="GGDEF"/>
    <property type="match status" value="1"/>
</dbReference>
<dbReference type="EC" id="2.7.7.65" evidence="1"/>
<feature type="transmembrane region" description="Helical" evidence="3">
    <location>
        <begin position="28"/>
        <end position="46"/>
    </location>
</feature>
<dbReference type="InterPro" id="IPR029787">
    <property type="entry name" value="Nucleotide_cyclase"/>
</dbReference>
<evidence type="ECO:0000313" key="5">
    <source>
        <dbReference type="EMBL" id="AJD51201.1"/>
    </source>
</evidence>
<gene>
    <name evidence="5" type="ORF">TH3_05405</name>
</gene>
<dbReference type="RefSeq" id="WP_007090774.1">
    <property type="nucleotide sequence ID" value="NZ_CP004388.1"/>
</dbReference>
<dbReference type="FunFam" id="3.30.70.270:FF:000001">
    <property type="entry name" value="Diguanylate cyclase domain protein"/>
    <property type="match status" value="1"/>
</dbReference>
<proteinExistence type="predicted"/>
<dbReference type="InterPro" id="IPR000160">
    <property type="entry name" value="GGDEF_dom"/>
</dbReference>
<organism evidence="5 6">
    <name type="scientific">Thalassospira xiamenensis M-5 = DSM 17429</name>
    <dbReference type="NCBI Taxonomy" id="1123366"/>
    <lineage>
        <taxon>Bacteria</taxon>
        <taxon>Pseudomonadati</taxon>
        <taxon>Pseudomonadota</taxon>
        <taxon>Alphaproteobacteria</taxon>
        <taxon>Rhodospirillales</taxon>
        <taxon>Thalassospiraceae</taxon>
        <taxon>Thalassospira</taxon>
    </lineage>
</organism>
<dbReference type="NCBIfam" id="TIGR00254">
    <property type="entry name" value="GGDEF"/>
    <property type="match status" value="1"/>
</dbReference>
<sequence length="482" mass="52816">MSKTGKDTVQDLSGLKLGSSVATRQLKYSLLAAMLLGFVITAFQIFTDYQWLEGVYQQANERVVDSSLPVAAEAVTKKDAALAEVMARGMMLQRSISSVKIQLGDGSVLYQRKRPVGEIPTSRWAEKLFGGLQQLEIPLQNENNPSADALGTLVVALNPQVYVTAFMSRSAWSFLANMVFAATMAVVFAALSYFVFSRPLVKLAHYIVNSDPSDVKRSLDMPPTYRHDDEVQLLSSVTVGLFGMIRGQIGQLQRARDDLQDANVNLETRVESRTRALNEAMGKLEVLASTDPLTGLANRRIFMMRLEENLSIWKRRDTPMSIILLDIDRFKLLNDTYGHQAGDAVLVSLAKLLKYSLRDIDLPARLGGEEFAVLLPGEGAEGAMILAERLRSAFEQDAVAFGGKHLNYTSSFGVISLPAQGTAGKLDAQVAKNVALLKSRENTDVADILYSLVDAALYQAKETGRNRCVTVDLANLADQISA</sequence>
<dbReference type="PANTHER" id="PTHR45138">
    <property type="entry name" value="REGULATORY COMPONENTS OF SENSORY TRANSDUCTION SYSTEM"/>
    <property type="match status" value="1"/>
</dbReference>
<dbReference type="Proteomes" id="UP000007127">
    <property type="component" value="Chromosome"/>
</dbReference>
<evidence type="ECO:0000256" key="1">
    <source>
        <dbReference type="ARBA" id="ARBA00012528"/>
    </source>
</evidence>
<evidence type="ECO:0000256" key="3">
    <source>
        <dbReference type="SAM" id="Phobius"/>
    </source>
</evidence>
<dbReference type="PROSITE" id="PS50887">
    <property type="entry name" value="GGDEF"/>
    <property type="match status" value="1"/>
</dbReference>
<keyword evidence="3" id="KW-0812">Transmembrane</keyword>
<dbReference type="KEGG" id="txi:TH3_05405"/>
<dbReference type="EMBL" id="CP004388">
    <property type="protein sequence ID" value="AJD51201.1"/>
    <property type="molecule type" value="Genomic_DNA"/>
</dbReference>
<evidence type="ECO:0000313" key="6">
    <source>
        <dbReference type="Proteomes" id="UP000007127"/>
    </source>
</evidence>
<dbReference type="GO" id="GO:0005886">
    <property type="term" value="C:plasma membrane"/>
    <property type="evidence" value="ECO:0007669"/>
    <property type="project" value="TreeGrafter"/>
</dbReference>
<dbReference type="GO" id="GO:0052621">
    <property type="term" value="F:diguanylate cyclase activity"/>
    <property type="evidence" value="ECO:0007669"/>
    <property type="project" value="UniProtKB-EC"/>
</dbReference>
<dbReference type="SMART" id="SM00267">
    <property type="entry name" value="GGDEF"/>
    <property type="match status" value="1"/>
</dbReference>
<dbReference type="GO" id="GO:1902201">
    <property type="term" value="P:negative regulation of bacterial-type flagellum-dependent cell motility"/>
    <property type="evidence" value="ECO:0007669"/>
    <property type="project" value="TreeGrafter"/>
</dbReference>
<reference evidence="5 6" key="1">
    <citation type="journal article" date="2012" name="J. Bacteriol.">
        <title>Genome sequence of Thalassospira xiamenensis type strain M-5.</title>
        <authorList>
            <person name="Lai Q."/>
            <person name="Shao Z."/>
        </authorList>
    </citation>
    <scope>NUCLEOTIDE SEQUENCE [LARGE SCALE GENOMIC DNA]</scope>
    <source>
        <strain evidence="5 6">M-5</strain>
    </source>
</reference>
<evidence type="ECO:0000259" key="4">
    <source>
        <dbReference type="PROSITE" id="PS50887"/>
    </source>
</evidence>
<feature type="domain" description="GGDEF" evidence="4">
    <location>
        <begin position="318"/>
        <end position="473"/>
    </location>
</feature>
<protein>
    <recommendedName>
        <fullName evidence="1">diguanylate cyclase</fullName>
        <ecNumber evidence="1">2.7.7.65</ecNumber>
    </recommendedName>
</protein>
<dbReference type="GO" id="GO:0043709">
    <property type="term" value="P:cell adhesion involved in single-species biofilm formation"/>
    <property type="evidence" value="ECO:0007669"/>
    <property type="project" value="TreeGrafter"/>
</dbReference>
<evidence type="ECO:0000256" key="2">
    <source>
        <dbReference type="ARBA" id="ARBA00034247"/>
    </source>
</evidence>
<keyword evidence="3" id="KW-1133">Transmembrane helix</keyword>